<dbReference type="Proteomes" id="UP000003763">
    <property type="component" value="Unassembled WGS sequence"/>
</dbReference>
<dbReference type="RefSeq" id="WP_007859618.1">
    <property type="nucleotide sequence ID" value="NZ_JH376420.1"/>
</dbReference>
<dbReference type="HOGENOM" id="CLU_1978657_0_0_9"/>
<accession>G5HEN7</accession>
<evidence type="ECO:0000313" key="1">
    <source>
        <dbReference type="EMBL" id="EHE99995.1"/>
    </source>
</evidence>
<sequence length="122" mass="14332">MVVGKYIPATGNKAETIQREFYGQGMIYKSNEAYDSGLDIVCYIPEQSDSKYTHRDFLAMCNEQEEIAQVVFDSVDWQHPETYVDEQFRDQEFAVCEQCHKWYWSYETEICPNCLGRGIKED</sequence>
<gene>
    <name evidence="1" type="ORF">HMPREF9469_00910</name>
</gene>
<dbReference type="AlphaFoldDB" id="G5HEN7"/>
<proteinExistence type="predicted"/>
<protein>
    <submittedName>
        <fullName evidence="1">Uncharacterized protein</fullName>
    </submittedName>
</protein>
<dbReference type="eggNOG" id="ENOG5033BMX">
    <property type="taxonomic scope" value="Bacteria"/>
</dbReference>
<dbReference type="EMBL" id="ADLJ01000007">
    <property type="protein sequence ID" value="EHE99995.1"/>
    <property type="molecule type" value="Genomic_DNA"/>
</dbReference>
<comment type="caution">
    <text evidence="1">The sequence shown here is derived from an EMBL/GenBank/DDBJ whole genome shotgun (WGS) entry which is preliminary data.</text>
</comment>
<organism evidence="1 2">
    <name type="scientific">[Clostridium] citroniae WAL-17108</name>
    <dbReference type="NCBI Taxonomy" id="742733"/>
    <lineage>
        <taxon>Bacteria</taxon>
        <taxon>Bacillati</taxon>
        <taxon>Bacillota</taxon>
        <taxon>Clostridia</taxon>
        <taxon>Lachnospirales</taxon>
        <taxon>Lachnospiraceae</taxon>
        <taxon>Enterocloster</taxon>
    </lineage>
</organism>
<name>G5HEN7_9FIRM</name>
<evidence type="ECO:0000313" key="2">
    <source>
        <dbReference type="Proteomes" id="UP000003763"/>
    </source>
</evidence>
<reference evidence="1 2" key="1">
    <citation type="submission" date="2011-08" db="EMBL/GenBank/DDBJ databases">
        <title>The Genome Sequence of Clostridium citroniae WAL-17108.</title>
        <authorList>
            <consortium name="The Broad Institute Genome Sequencing Platform"/>
            <person name="Earl A."/>
            <person name="Ward D."/>
            <person name="Feldgarden M."/>
            <person name="Gevers D."/>
            <person name="Finegold S.M."/>
            <person name="Summanen P.H."/>
            <person name="Molitoris D.R."/>
            <person name="Vaisanen M.L."/>
            <person name="Daigneault M."/>
            <person name="Allen-Vercoe E."/>
            <person name="Young S.K."/>
            <person name="Zeng Q."/>
            <person name="Gargeya S."/>
            <person name="Fitzgerald M."/>
            <person name="Haas B."/>
            <person name="Abouelleil A."/>
            <person name="Alvarado L."/>
            <person name="Arachchi H.M."/>
            <person name="Berlin A."/>
            <person name="Brown A."/>
            <person name="Chapman S.B."/>
            <person name="Chen Z."/>
            <person name="Dunbar C."/>
            <person name="Freedman E."/>
            <person name="Gearin G."/>
            <person name="Gellesch M."/>
            <person name="Goldberg J."/>
            <person name="Griggs A."/>
            <person name="Gujja S."/>
            <person name="Heiman D."/>
            <person name="Howarth C."/>
            <person name="Larson L."/>
            <person name="Lui A."/>
            <person name="MacDonald P.J.P."/>
            <person name="Montmayeur A."/>
            <person name="Murphy C."/>
            <person name="Neiman D."/>
            <person name="Pearson M."/>
            <person name="Priest M."/>
            <person name="Roberts A."/>
            <person name="Saif S."/>
            <person name="Shea T."/>
            <person name="Shenoy N."/>
            <person name="Sisk P."/>
            <person name="Stolte C."/>
            <person name="Sykes S."/>
            <person name="Wortman J."/>
            <person name="Nusbaum C."/>
            <person name="Birren B."/>
        </authorList>
    </citation>
    <scope>NUCLEOTIDE SEQUENCE [LARGE SCALE GENOMIC DNA]</scope>
    <source>
        <strain evidence="1 2">WAL-17108</strain>
    </source>
</reference>